<organism evidence="1 2">
    <name type="scientific">Faecalitalea cylindroides ATCC 27803</name>
    <dbReference type="NCBI Taxonomy" id="649755"/>
    <lineage>
        <taxon>Bacteria</taxon>
        <taxon>Bacillati</taxon>
        <taxon>Bacillota</taxon>
        <taxon>Erysipelotrichia</taxon>
        <taxon>Erysipelotrichales</taxon>
        <taxon>Erysipelotrichaceae</taxon>
        <taxon>Faecalitalea</taxon>
    </lineage>
</organism>
<feature type="non-terminal residue" evidence="1">
    <location>
        <position position="41"/>
    </location>
</feature>
<protein>
    <submittedName>
        <fullName evidence="1">Uncharacterized protein</fullName>
    </submittedName>
</protein>
<sequence length="41" mass="4919">MNPTPILFIKCIKNMPTMQTKKDQATMNVIWSYYYFPISFI</sequence>
<name>U2NYK1_9FIRM</name>
<gene>
    <name evidence="1" type="ORF">HMPREF0367_01441</name>
</gene>
<dbReference type="EMBL" id="AWVI01000068">
    <property type="protein sequence ID" value="ERK43195.1"/>
    <property type="molecule type" value="Genomic_DNA"/>
</dbReference>
<dbReference type="Proteomes" id="UP000016658">
    <property type="component" value="Unassembled WGS sequence"/>
</dbReference>
<evidence type="ECO:0000313" key="1">
    <source>
        <dbReference type="EMBL" id="ERK43195.1"/>
    </source>
</evidence>
<comment type="caution">
    <text evidence="1">The sequence shown here is derived from an EMBL/GenBank/DDBJ whole genome shotgun (WGS) entry which is preliminary data.</text>
</comment>
<evidence type="ECO:0000313" key="2">
    <source>
        <dbReference type="Proteomes" id="UP000016658"/>
    </source>
</evidence>
<reference evidence="1 2" key="1">
    <citation type="submission" date="2013-06" db="EMBL/GenBank/DDBJ databases">
        <authorList>
            <person name="Weinstock G."/>
            <person name="Sodergren E."/>
            <person name="Lobos E.A."/>
            <person name="Fulton L."/>
            <person name="Fulton R."/>
            <person name="Courtney L."/>
            <person name="Fronick C."/>
            <person name="O'Laughlin M."/>
            <person name="Godfrey J."/>
            <person name="Wilson R.M."/>
            <person name="Miner T."/>
            <person name="Farmer C."/>
            <person name="Delehaunty K."/>
            <person name="Cordes M."/>
            <person name="Minx P."/>
            <person name="Tomlinson C."/>
            <person name="Chen J."/>
            <person name="Wollam A."/>
            <person name="Pepin K.H."/>
            <person name="Bhonagiri V."/>
            <person name="Zhang X."/>
            <person name="Warren W."/>
            <person name="Mitreva M."/>
            <person name="Mardis E.R."/>
            <person name="Wilson R.K."/>
        </authorList>
    </citation>
    <scope>NUCLEOTIDE SEQUENCE [LARGE SCALE GENOMIC DNA]</scope>
    <source>
        <strain evidence="1 2">ATCC 27803</strain>
    </source>
</reference>
<accession>U2NYK1</accession>
<proteinExistence type="predicted"/>
<dbReference type="AlphaFoldDB" id="U2NYK1"/>
<dbReference type="HOGENOM" id="CLU_3281257_0_0_9"/>